<organism evidence="1 2">
    <name type="scientific">Operophtera brumata</name>
    <name type="common">Winter moth</name>
    <name type="synonym">Phalaena brumata</name>
    <dbReference type="NCBI Taxonomy" id="104452"/>
    <lineage>
        <taxon>Eukaryota</taxon>
        <taxon>Metazoa</taxon>
        <taxon>Ecdysozoa</taxon>
        <taxon>Arthropoda</taxon>
        <taxon>Hexapoda</taxon>
        <taxon>Insecta</taxon>
        <taxon>Pterygota</taxon>
        <taxon>Neoptera</taxon>
        <taxon>Endopterygota</taxon>
        <taxon>Lepidoptera</taxon>
        <taxon>Glossata</taxon>
        <taxon>Ditrysia</taxon>
        <taxon>Geometroidea</taxon>
        <taxon>Geometridae</taxon>
        <taxon>Larentiinae</taxon>
        <taxon>Operophtera</taxon>
    </lineage>
</organism>
<accession>A0A0L7K2R2</accession>
<evidence type="ECO:0000313" key="1">
    <source>
        <dbReference type="EMBL" id="KOB52125.1"/>
    </source>
</evidence>
<comment type="caution">
    <text evidence="1">The sequence shown here is derived from an EMBL/GenBank/DDBJ whole genome shotgun (WGS) entry which is preliminary data.</text>
</comment>
<reference evidence="1 2" key="1">
    <citation type="journal article" date="2015" name="Genome Biol. Evol.">
        <title>The genome of winter moth (Operophtera brumata) provides a genomic perspective on sexual dimorphism and phenology.</title>
        <authorList>
            <person name="Derks M.F."/>
            <person name="Smit S."/>
            <person name="Salis L."/>
            <person name="Schijlen E."/>
            <person name="Bossers A."/>
            <person name="Mateman C."/>
            <person name="Pijl A.S."/>
            <person name="de Ridder D."/>
            <person name="Groenen M.A."/>
            <person name="Visser M.E."/>
            <person name="Megens H.J."/>
        </authorList>
    </citation>
    <scope>NUCLEOTIDE SEQUENCE [LARGE SCALE GENOMIC DNA]</scope>
    <source>
        <strain evidence="1">WM2013NL</strain>
        <tissue evidence="1">Head and thorax</tissue>
    </source>
</reference>
<dbReference type="EMBL" id="JTDY01013621">
    <property type="protein sequence ID" value="KOB52125.1"/>
    <property type="molecule type" value="Genomic_DNA"/>
</dbReference>
<dbReference type="AlphaFoldDB" id="A0A0L7K2R2"/>
<sequence length="68" mass="7578">MLLLRILASINQSSDPAATAAQIKQFCHRTVNEDAELMHKLLGDQFSDQLNTLREMTAAVINGEHVQE</sequence>
<name>A0A0L7K2R2_OPEBR</name>
<feature type="non-terminal residue" evidence="1">
    <location>
        <position position="68"/>
    </location>
</feature>
<dbReference type="STRING" id="104452.A0A0L7K2R2"/>
<gene>
    <name evidence="1" type="ORF">OBRU01_26466</name>
</gene>
<evidence type="ECO:0000313" key="2">
    <source>
        <dbReference type="Proteomes" id="UP000037510"/>
    </source>
</evidence>
<keyword evidence="2" id="KW-1185">Reference proteome</keyword>
<protein>
    <submittedName>
        <fullName evidence="1">SET and MYND domain-containing protein 5</fullName>
    </submittedName>
</protein>
<dbReference type="Proteomes" id="UP000037510">
    <property type="component" value="Unassembled WGS sequence"/>
</dbReference>
<proteinExistence type="predicted"/>